<evidence type="ECO:0000256" key="12">
    <source>
        <dbReference type="PIRSR" id="PIRSR001362-1"/>
    </source>
</evidence>
<comment type="similarity">
    <text evidence="3 11">Belongs to the isocitrate lyase/PEP mutase superfamily. Isocitrate lyase family.</text>
</comment>
<keyword evidence="8 14" id="KW-0479">Metal-binding</keyword>
<feature type="binding site" evidence="14">
    <location>
        <position position="177"/>
    </location>
    <ligand>
        <name>Mg(2+)</name>
        <dbReference type="ChEBI" id="CHEBI:18420"/>
    </ligand>
</feature>
<reference evidence="15 16" key="1">
    <citation type="submission" date="2017-07" db="EMBL/GenBank/DDBJ databases">
        <title>Genome sequence of the Sordaria macrospora wild type strain R19027.</title>
        <authorList>
            <person name="Nowrousian M."/>
            <person name="Teichert I."/>
            <person name="Kueck U."/>
        </authorList>
    </citation>
    <scope>NUCLEOTIDE SEQUENCE [LARGE SCALE GENOMIC DNA]</scope>
    <source>
        <strain evidence="15 16">R19027</strain>
        <tissue evidence="15">Mycelium</tissue>
    </source>
</reference>
<dbReference type="InterPro" id="IPR018523">
    <property type="entry name" value="Isocitrate_lyase_ph_CS"/>
</dbReference>
<dbReference type="Pfam" id="PF00463">
    <property type="entry name" value="ICL"/>
    <property type="match status" value="1"/>
</dbReference>
<feature type="active site" description="Proton acceptor" evidence="12">
    <location>
        <position position="215"/>
    </location>
</feature>
<dbReference type="PANTHER" id="PTHR21631">
    <property type="entry name" value="ISOCITRATE LYASE/MALATE SYNTHASE"/>
    <property type="match status" value="1"/>
</dbReference>
<dbReference type="InterPro" id="IPR040442">
    <property type="entry name" value="Pyrv_kinase-like_dom_sf"/>
</dbReference>
<evidence type="ECO:0000256" key="8">
    <source>
        <dbReference type="ARBA" id="ARBA00022723"/>
    </source>
</evidence>
<keyword evidence="9 11" id="KW-0456">Lyase</keyword>
<organism evidence="15 16">
    <name type="scientific">Sordaria macrospora</name>
    <dbReference type="NCBI Taxonomy" id="5147"/>
    <lineage>
        <taxon>Eukaryota</taxon>
        <taxon>Fungi</taxon>
        <taxon>Dikarya</taxon>
        <taxon>Ascomycota</taxon>
        <taxon>Pezizomycotina</taxon>
        <taxon>Sordariomycetes</taxon>
        <taxon>Sordariomycetidae</taxon>
        <taxon>Sordariales</taxon>
        <taxon>Sordariaceae</taxon>
        <taxon>Sordaria</taxon>
    </lineage>
</organism>
<dbReference type="InterPro" id="IPR006254">
    <property type="entry name" value="Isocitrate_lyase"/>
</dbReference>
<proteinExistence type="inferred from homology"/>
<accession>A0A8S8ZJP5</accession>
<dbReference type="PIRSF" id="PIRSF001362">
    <property type="entry name" value="Isocit_lyase"/>
    <property type="match status" value="1"/>
</dbReference>
<dbReference type="GO" id="GO:0006099">
    <property type="term" value="P:tricarboxylic acid cycle"/>
    <property type="evidence" value="ECO:0007669"/>
    <property type="project" value="UniProtKB-KW"/>
</dbReference>
<dbReference type="NCBIfam" id="TIGR01346">
    <property type="entry name" value="isocit_lyase"/>
    <property type="match status" value="1"/>
</dbReference>
<dbReference type="OMA" id="YVSGWQV"/>
<comment type="caution">
    <text evidence="15">The sequence shown here is derived from an EMBL/GenBank/DDBJ whole genome shotgun (WGS) entry which is preliminary data.</text>
</comment>
<keyword evidence="7" id="KW-0816">Tricarboxylic acid cycle</keyword>
<dbReference type="FunFam" id="1.10.10.850:FF:000001">
    <property type="entry name" value="Isocitrate lyase"/>
    <property type="match status" value="1"/>
</dbReference>
<evidence type="ECO:0000256" key="4">
    <source>
        <dbReference type="ARBA" id="ARBA00011881"/>
    </source>
</evidence>
<feature type="binding site" evidence="13">
    <location>
        <begin position="106"/>
        <end position="108"/>
    </location>
    <ligand>
        <name>substrate</name>
    </ligand>
</feature>
<comment type="cofactor">
    <cofactor evidence="14">
        <name>Mg(2+)</name>
        <dbReference type="ChEBI" id="CHEBI:18420"/>
    </cofactor>
    <text evidence="14">Can also use Mn(2+) ion.</text>
</comment>
<gene>
    <name evidence="15" type="ORF">SMACR_04370</name>
</gene>
<dbReference type="Proteomes" id="UP000433876">
    <property type="component" value="Unassembled WGS sequence"/>
</dbReference>
<dbReference type="Gene3D" id="3.20.20.60">
    <property type="entry name" value="Phosphoenolpyruvate-binding domains"/>
    <property type="match status" value="1"/>
</dbReference>
<evidence type="ECO:0000256" key="3">
    <source>
        <dbReference type="ARBA" id="ARBA00005704"/>
    </source>
</evidence>
<evidence type="ECO:0000256" key="7">
    <source>
        <dbReference type="ARBA" id="ARBA00022532"/>
    </source>
</evidence>
<feature type="binding site" evidence="13">
    <location>
        <begin position="434"/>
        <end position="438"/>
    </location>
    <ligand>
        <name>substrate</name>
    </ligand>
</feature>
<evidence type="ECO:0000256" key="11">
    <source>
        <dbReference type="PIRNR" id="PIRNR001362"/>
    </source>
</evidence>
<evidence type="ECO:0000256" key="10">
    <source>
        <dbReference type="ARBA" id="ARBA00023531"/>
    </source>
</evidence>
<evidence type="ECO:0000256" key="6">
    <source>
        <dbReference type="ARBA" id="ARBA00022435"/>
    </source>
</evidence>
<evidence type="ECO:0000256" key="1">
    <source>
        <dbReference type="ARBA" id="ARBA00001050"/>
    </source>
</evidence>
<name>A0A8S8ZJP5_SORMA</name>
<evidence type="ECO:0000256" key="5">
    <source>
        <dbReference type="ARBA" id="ARBA00017446"/>
    </source>
</evidence>
<evidence type="ECO:0000256" key="9">
    <source>
        <dbReference type="ARBA" id="ARBA00023239"/>
    </source>
</evidence>
<evidence type="ECO:0000256" key="13">
    <source>
        <dbReference type="PIRSR" id="PIRSR001362-2"/>
    </source>
</evidence>
<dbReference type="InterPro" id="IPR015813">
    <property type="entry name" value="Pyrv/PenolPyrv_kinase-like_dom"/>
</dbReference>
<dbReference type="GO" id="GO:0004451">
    <property type="term" value="F:isocitrate lyase activity"/>
    <property type="evidence" value="ECO:0007669"/>
    <property type="project" value="UniProtKB-EC"/>
</dbReference>
<evidence type="ECO:0000313" key="15">
    <source>
        <dbReference type="EMBL" id="KAA8628655.1"/>
    </source>
</evidence>
<comment type="catalytic activity">
    <reaction evidence="10">
        <text>D-threo-isocitrate = glyoxylate + succinate</text>
        <dbReference type="Rhea" id="RHEA:13245"/>
        <dbReference type="ChEBI" id="CHEBI:15562"/>
        <dbReference type="ChEBI" id="CHEBI:30031"/>
        <dbReference type="ChEBI" id="CHEBI:36655"/>
        <dbReference type="EC" id="4.1.3.1"/>
    </reaction>
</comment>
<dbReference type="GO" id="GO:0046872">
    <property type="term" value="F:metal ion binding"/>
    <property type="evidence" value="ECO:0007669"/>
    <property type="project" value="UniProtKB-KW"/>
</dbReference>
<feature type="binding site" evidence="13">
    <location>
        <begin position="216"/>
        <end position="217"/>
    </location>
    <ligand>
        <name>substrate</name>
    </ligand>
</feature>
<comment type="pathway">
    <text evidence="2">Carbohydrate metabolism; glyoxylate cycle; (S)-malate from isocitrate: step 1/2.</text>
</comment>
<keyword evidence="14" id="KW-0460">Magnesium</keyword>
<dbReference type="VEuPathDB" id="FungiDB:SMAC_04370"/>
<feature type="binding site" evidence="13">
    <location>
        <position position="468"/>
    </location>
    <ligand>
        <name>substrate</name>
    </ligand>
</feature>
<sequence length="548" mass="61239">MAANNMNNPAVDPALEDELFAKEVEELKKWWSDSRWRQTKRPFTAEQIVSKRGNLKIEYASNAQAKKLWKILEDRFAKRDASYTYGCLEPTMVTQMAKYLDTVYVSGWQSSSTASSSDEPGPDLADYPYTTVPNKVGHLFMAQLFHDRKQRQERLSVPKAQREKLNNYDYLRPIIADADTGHGGLTAVMKLTKLFIEKGAAGIHIEDQAPGTKKCGHMAGKVLVPIQEHINRLVAIRAQADIMGSDLLCIARTDAEAATLITTTIDPRDHAFIIGCTNPDLEPLAELMMKAEAAGKTGAQLQAIEDDWLAKANLKRFDEAVLDVIAKGNFSNGKDLAAKYQAAVKGKQISNREARAIARQLLGQEIFFDWDSPRTREGYYRLKGGCDCSINRAISYAPYCDAIWMESKLPDYAQAEEFAKGVHAVWPEQKLAYNLSPSFNWKTAMGRDEQETYIRRLAKLGYCWQFITLAGLHTTALISDQFAKAYSKIGMRAYGELVQEPEIETGVDVVKHQKWSGATYVDELQKMVTGGISSTAAMGKGVTEDQFK</sequence>
<evidence type="ECO:0000313" key="16">
    <source>
        <dbReference type="Proteomes" id="UP000433876"/>
    </source>
</evidence>
<feature type="binding site" evidence="13">
    <location>
        <position position="252"/>
    </location>
    <ligand>
        <name>substrate</name>
    </ligand>
</feature>
<dbReference type="GO" id="GO:0006097">
    <property type="term" value="P:glyoxylate cycle"/>
    <property type="evidence" value="ECO:0007669"/>
    <property type="project" value="UniProtKB-KW"/>
</dbReference>
<dbReference type="GO" id="GO:0046421">
    <property type="term" value="F:methylisocitrate lyase activity"/>
    <property type="evidence" value="ECO:0007669"/>
    <property type="project" value="UniProtKB-EC"/>
</dbReference>
<comment type="catalytic activity">
    <reaction evidence="1">
        <text>(2S,3R)-3-hydroxybutane-1,2,3-tricarboxylate = pyruvate + succinate</text>
        <dbReference type="Rhea" id="RHEA:16809"/>
        <dbReference type="ChEBI" id="CHEBI:15361"/>
        <dbReference type="ChEBI" id="CHEBI:30031"/>
        <dbReference type="ChEBI" id="CHEBI:57429"/>
        <dbReference type="EC" id="4.1.3.30"/>
    </reaction>
</comment>
<evidence type="ECO:0000256" key="2">
    <source>
        <dbReference type="ARBA" id="ARBA00004793"/>
    </source>
</evidence>
<dbReference type="SUPFAM" id="SSF51621">
    <property type="entry name" value="Phosphoenolpyruvate/pyruvate domain"/>
    <property type="match status" value="1"/>
</dbReference>
<dbReference type="PANTHER" id="PTHR21631:SF3">
    <property type="entry name" value="BIFUNCTIONAL GLYOXYLATE CYCLE PROTEIN"/>
    <property type="match status" value="1"/>
</dbReference>
<dbReference type="AlphaFoldDB" id="A0A8S8ZJP5"/>
<protein>
    <recommendedName>
        <fullName evidence="5 11">Isocitrate lyase</fullName>
    </recommendedName>
</protein>
<dbReference type="Gene3D" id="1.10.10.850">
    <property type="match status" value="1"/>
</dbReference>
<dbReference type="PROSITE" id="PS00161">
    <property type="entry name" value="ISOCITRATE_LYASE"/>
    <property type="match status" value="1"/>
</dbReference>
<evidence type="ECO:0000256" key="14">
    <source>
        <dbReference type="PIRSR" id="PIRSR001362-3"/>
    </source>
</evidence>
<keyword evidence="6" id="KW-0329">Glyoxylate bypass</keyword>
<comment type="subunit">
    <text evidence="4">Homotetramer.</text>
</comment>
<dbReference type="EMBL" id="NMPR01000170">
    <property type="protein sequence ID" value="KAA8628655.1"/>
    <property type="molecule type" value="Genomic_DNA"/>
</dbReference>